<sequence length="100" mass="11215">MQIDLNNPQDFTLEHVRALLEAGNGHVHNQLRVNRAGIAWLSQVTGGRELDGLSFRLETWAAGSGCVGPQVADDQRWVLQVFNALRNNWPNPSSDYIDLY</sequence>
<accession>A0A411MKX1</accession>
<dbReference type="KEGG" id="ptk:EXN22_17635"/>
<gene>
    <name evidence="1" type="ORF">EXN22_17635</name>
</gene>
<dbReference type="OrthoDB" id="980900at2"/>
<dbReference type="EMBL" id="CP035952">
    <property type="protein sequence ID" value="QBF27420.1"/>
    <property type="molecule type" value="Genomic_DNA"/>
</dbReference>
<protein>
    <submittedName>
        <fullName evidence="1">Uncharacterized protein</fullName>
    </submittedName>
</protein>
<name>A0A411MKX1_9PSED</name>
<dbReference type="Proteomes" id="UP000291130">
    <property type="component" value="Chromosome"/>
</dbReference>
<evidence type="ECO:0000313" key="1">
    <source>
        <dbReference type="EMBL" id="QBF27420.1"/>
    </source>
</evidence>
<proteinExistence type="predicted"/>
<organism evidence="1 2">
    <name type="scientific">Pseudomonas tructae</name>
    <dbReference type="NCBI Taxonomy" id="2518644"/>
    <lineage>
        <taxon>Bacteria</taxon>
        <taxon>Pseudomonadati</taxon>
        <taxon>Pseudomonadota</taxon>
        <taxon>Gammaproteobacteria</taxon>
        <taxon>Pseudomonadales</taxon>
        <taxon>Pseudomonadaceae</taxon>
        <taxon>Pseudomonas</taxon>
    </lineage>
</organism>
<dbReference type="RefSeq" id="WP_130265278.1">
    <property type="nucleotide sequence ID" value="NZ_CP035952.1"/>
</dbReference>
<evidence type="ECO:0000313" key="2">
    <source>
        <dbReference type="Proteomes" id="UP000291130"/>
    </source>
</evidence>
<dbReference type="AlphaFoldDB" id="A0A411MKX1"/>
<reference evidence="1 2" key="1">
    <citation type="submission" date="2019-02" db="EMBL/GenBank/DDBJ databases">
        <title>Complete genome sequence of Pseudomonas sp. SNU WT1 isolated from rainbow trout.</title>
        <authorList>
            <person name="Oh W.T."/>
            <person name="Park S.C."/>
        </authorList>
    </citation>
    <scope>NUCLEOTIDE SEQUENCE [LARGE SCALE GENOMIC DNA]</scope>
    <source>
        <strain evidence="1 2">SNU WT1</strain>
    </source>
</reference>
<keyword evidence="2" id="KW-1185">Reference proteome</keyword>